<feature type="non-terminal residue" evidence="1">
    <location>
        <position position="114"/>
    </location>
</feature>
<keyword evidence="2" id="KW-1185">Reference proteome</keyword>
<dbReference type="EMBL" id="JADEXQ010000090">
    <property type="protein sequence ID" value="MBE9032154.1"/>
    <property type="molecule type" value="Genomic_DNA"/>
</dbReference>
<reference evidence="1" key="1">
    <citation type="submission" date="2020-10" db="EMBL/GenBank/DDBJ databases">
        <authorList>
            <person name="Castelo-Branco R."/>
            <person name="Eusebio N."/>
            <person name="Adriana R."/>
            <person name="Vieira A."/>
            <person name="Brugerolle De Fraissinette N."/>
            <person name="Rezende De Castro R."/>
            <person name="Schneider M.P."/>
            <person name="Vasconcelos V."/>
            <person name="Leao P.N."/>
        </authorList>
    </citation>
    <scope>NUCLEOTIDE SEQUENCE</scope>
    <source>
        <strain evidence="1">LEGE 11480</strain>
    </source>
</reference>
<sequence length="114" mass="13005">MRCPRCESDQLYKNGVRQLKDGTPVQYYQCRVCEKRFNERAGTPMSRLRSSVDEVSMALKMRSEGLGLRASGRVMGRSHGTIRQWEARFAEQSDAWSPPAPNNCDVTLEGDELY</sequence>
<comment type="caution">
    <text evidence="1">The sequence shown here is derived from an EMBL/GenBank/DDBJ whole genome shotgun (WGS) entry which is preliminary data.</text>
</comment>
<dbReference type="Proteomes" id="UP000625316">
    <property type="component" value="Unassembled WGS sequence"/>
</dbReference>
<proteinExistence type="predicted"/>
<evidence type="ECO:0000313" key="1">
    <source>
        <dbReference type="EMBL" id="MBE9032154.1"/>
    </source>
</evidence>
<accession>A0A928VU79</accession>
<name>A0A928VU79_9CYAN</name>
<gene>
    <name evidence="1" type="ORF">IQ266_20660</name>
</gene>
<organism evidence="1 2">
    <name type="scientific">Romeriopsis navalis LEGE 11480</name>
    <dbReference type="NCBI Taxonomy" id="2777977"/>
    <lineage>
        <taxon>Bacteria</taxon>
        <taxon>Bacillati</taxon>
        <taxon>Cyanobacteriota</taxon>
        <taxon>Cyanophyceae</taxon>
        <taxon>Leptolyngbyales</taxon>
        <taxon>Leptolyngbyaceae</taxon>
        <taxon>Romeriopsis</taxon>
        <taxon>Romeriopsis navalis</taxon>
    </lineage>
</organism>
<evidence type="ECO:0000313" key="2">
    <source>
        <dbReference type="Proteomes" id="UP000625316"/>
    </source>
</evidence>
<dbReference type="AlphaFoldDB" id="A0A928VU79"/>
<protein>
    <submittedName>
        <fullName evidence="1">IS1 family transposase</fullName>
    </submittedName>
</protein>